<dbReference type="RefSeq" id="XP_012205219.1">
    <property type="nucleotide sequence ID" value="XM_012349829.1"/>
</dbReference>
<dbReference type="VEuPathDB" id="FungiDB:SPRG_10870"/>
<reference evidence="2 3" key="1">
    <citation type="journal article" date="2013" name="PLoS Genet.">
        <title>Distinctive expansion of potential virulence genes in the genome of the oomycete fish pathogen Saprolegnia parasitica.</title>
        <authorList>
            <person name="Jiang R.H."/>
            <person name="de Bruijn I."/>
            <person name="Haas B.J."/>
            <person name="Belmonte R."/>
            <person name="Lobach L."/>
            <person name="Christie J."/>
            <person name="van den Ackerveken G."/>
            <person name="Bottin A."/>
            <person name="Bulone V."/>
            <person name="Diaz-Moreno S.M."/>
            <person name="Dumas B."/>
            <person name="Fan L."/>
            <person name="Gaulin E."/>
            <person name="Govers F."/>
            <person name="Grenville-Briggs L.J."/>
            <person name="Horner N.R."/>
            <person name="Levin J.Z."/>
            <person name="Mammella M."/>
            <person name="Meijer H.J."/>
            <person name="Morris P."/>
            <person name="Nusbaum C."/>
            <person name="Oome S."/>
            <person name="Phillips A.J."/>
            <person name="van Rooyen D."/>
            <person name="Rzeszutek E."/>
            <person name="Saraiva M."/>
            <person name="Secombes C.J."/>
            <person name="Seidl M.F."/>
            <person name="Snel B."/>
            <person name="Stassen J.H."/>
            <person name="Sykes S."/>
            <person name="Tripathy S."/>
            <person name="van den Berg H."/>
            <person name="Vega-Arreguin J.C."/>
            <person name="Wawra S."/>
            <person name="Young S.K."/>
            <person name="Zeng Q."/>
            <person name="Dieguez-Uribeondo J."/>
            <person name="Russ C."/>
            <person name="Tyler B.M."/>
            <person name="van West P."/>
        </authorList>
    </citation>
    <scope>NUCLEOTIDE SEQUENCE [LARGE SCALE GENOMIC DNA]</scope>
    <source>
        <strain evidence="2 3">CBS 223.65</strain>
    </source>
</reference>
<feature type="compositionally biased region" description="Basic residues" evidence="1">
    <location>
        <begin position="1"/>
        <end position="18"/>
    </location>
</feature>
<organism evidence="2 3">
    <name type="scientific">Saprolegnia parasitica (strain CBS 223.65)</name>
    <dbReference type="NCBI Taxonomy" id="695850"/>
    <lineage>
        <taxon>Eukaryota</taxon>
        <taxon>Sar</taxon>
        <taxon>Stramenopiles</taxon>
        <taxon>Oomycota</taxon>
        <taxon>Saprolegniomycetes</taxon>
        <taxon>Saprolegniales</taxon>
        <taxon>Saprolegniaceae</taxon>
        <taxon>Saprolegnia</taxon>
    </lineage>
</organism>
<evidence type="ECO:0000256" key="1">
    <source>
        <dbReference type="SAM" id="MobiDB-lite"/>
    </source>
</evidence>
<feature type="region of interest" description="Disordered" evidence="1">
    <location>
        <begin position="1"/>
        <end position="51"/>
    </location>
</feature>
<dbReference type="Proteomes" id="UP000030745">
    <property type="component" value="Unassembled WGS sequence"/>
</dbReference>
<dbReference type="AlphaFoldDB" id="A0A067C0N0"/>
<dbReference type="KEGG" id="spar:SPRG_10870"/>
<accession>A0A067C0N0</accession>
<dbReference type="EMBL" id="KK583246">
    <property type="protein sequence ID" value="KDO24083.1"/>
    <property type="molecule type" value="Genomic_DNA"/>
</dbReference>
<evidence type="ECO:0000313" key="2">
    <source>
        <dbReference type="EMBL" id="KDO24083.1"/>
    </source>
</evidence>
<protein>
    <submittedName>
        <fullName evidence="2">Uncharacterized protein</fullName>
    </submittedName>
</protein>
<proteinExistence type="predicted"/>
<dbReference type="GeneID" id="24132956"/>
<gene>
    <name evidence="2" type="ORF">SPRG_10870</name>
</gene>
<sequence>MGYHKRRASKPPPSHHKQFYSPDHDHSRGTWPPLAQGVDFRGSEQSQPGDAIHQHSSFIRILYPFSGHNALNV</sequence>
<evidence type="ECO:0000313" key="3">
    <source>
        <dbReference type="Proteomes" id="UP000030745"/>
    </source>
</evidence>
<name>A0A067C0N0_SAPPC</name>
<keyword evidence="3" id="KW-1185">Reference proteome</keyword>